<keyword evidence="3" id="KW-1185">Reference proteome</keyword>
<dbReference type="PANTHER" id="PTHR13696">
    <property type="entry name" value="P-LOOP CONTAINING NUCLEOSIDE TRIPHOSPHATE HYDROLASE"/>
    <property type="match status" value="1"/>
</dbReference>
<sequence length="275" mass="30155">MPNQMRLAIMTGAGGVGKTTLAVNLGYEVARQGRKVAIFDLDPQGSINVACRLNKTPAPKATTAWLYSGFFDGTYTLTPVWEQHVKNLEVFQGGSALFKVMPSFSQTGGSKLLKEALSDYPVPHDLIIFDCPATLEQIPKSALIAATHLLVPLMPDAKAIDGTRVLLDWYAANVQELQLSPPPAFLGFAINNVEDGAEHQRLSKELPPRYEARGYRVFPPIKHYTAFTNAWSEAVPLRVHRATHPALEPIEVIAQAILQEMKGSKRGKARSARRG</sequence>
<protein>
    <submittedName>
        <fullName evidence="2">ParA family protein</fullName>
    </submittedName>
</protein>
<feature type="domain" description="AAA" evidence="1">
    <location>
        <begin position="8"/>
        <end position="168"/>
    </location>
</feature>
<proteinExistence type="predicted"/>
<evidence type="ECO:0000259" key="1">
    <source>
        <dbReference type="Pfam" id="PF13614"/>
    </source>
</evidence>
<organism evidence="2 3">
    <name type="scientific">Trichocoleus desertorum GB2-A4</name>
    <dbReference type="NCBI Taxonomy" id="2933944"/>
    <lineage>
        <taxon>Bacteria</taxon>
        <taxon>Bacillati</taxon>
        <taxon>Cyanobacteriota</taxon>
        <taxon>Cyanophyceae</taxon>
        <taxon>Leptolyngbyales</taxon>
        <taxon>Trichocoleusaceae</taxon>
        <taxon>Trichocoleus</taxon>
    </lineage>
</organism>
<dbReference type="PANTHER" id="PTHR13696:SF52">
    <property type="entry name" value="PARA FAMILY PROTEIN CT_582"/>
    <property type="match status" value="1"/>
</dbReference>
<name>A0ABV0JJD6_9CYAN</name>
<dbReference type="Pfam" id="PF13614">
    <property type="entry name" value="AAA_31"/>
    <property type="match status" value="1"/>
</dbReference>
<evidence type="ECO:0000313" key="3">
    <source>
        <dbReference type="Proteomes" id="UP001464891"/>
    </source>
</evidence>
<accession>A0ABV0JJD6</accession>
<dbReference type="Gene3D" id="3.40.50.300">
    <property type="entry name" value="P-loop containing nucleotide triphosphate hydrolases"/>
    <property type="match status" value="1"/>
</dbReference>
<evidence type="ECO:0000313" key="2">
    <source>
        <dbReference type="EMBL" id="MEP0821180.1"/>
    </source>
</evidence>
<dbReference type="CDD" id="cd02042">
    <property type="entry name" value="ParAB_family"/>
    <property type="match status" value="1"/>
</dbReference>
<comment type="caution">
    <text evidence="2">The sequence shown here is derived from an EMBL/GenBank/DDBJ whole genome shotgun (WGS) entry which is preliminary data.</text>
</comment>
<reference evidence="2 3" key="1">
    <citation type="submission" date="2022-04" db="EMBL/GenBank/DDBJ databases">
        <title>Positive selection, recombination, and allopatry shape intraspecific diversity of widespread and dominant cyanobacteria.</title>
        <authorList>
            <person name="Wei J."/>
            <person name="Shu W."/>
            <person name="Hu C."/>
        </authorList>
    </citation>
    <scope>NUCLEOTIDE SEQUENCE [LARGE SCALE GENOMIC DNA]</scope>
    <source>
        <strain evidence="2 3">GB2-A4</strain>
    </source>
</reference>
<dbReference type="Proteomes" id="UP001464891">
    <property type="component" value="Unassembled WGS sequence"/>
</dbReference>
<dbReference type="InterPro" id="IPR027417">
    <property type="entry name" value="P-loop_NTPase"/>
</dbReference>
<dbReference type="InterPro" id="IPR050678">
    <property type="entry name" value="DNA_Partitioning_ATPase"/>
</dbReference>
<gene>
    <name evidence="2" type="ORF">NC998_29505</name>
</gene>
<dbReference type="InterPro" id="IPR025669">
    <property type="entry name" value="AAA_dom"/>
</dbReference>
<dbReference type="SUPFAM" id="SSF52540">
    <property type="entry name" value="P-loop containing nucleoside triphosphate hydrolases"/>
    <property type="match status" value="1"/>
</dbReference>
<dbReference type="EMBL" id="JAMPKM010000083">
    <property type="protein sequence ID" value="MEP0821180.1"/>
    <property type="molecule type" value="Genomic_DNA"/>
</dbReference>
<dbReference type="RefSeq" id="WP_242016812.1">
    <property type="nucleotide sequence ID" value="NZ_JAMPKM010000083.1"/>
</dbReference>